<accession>A0A1I4G514</accession>
<dbReference type="Pfam" id="PF13469">
    <property type="entry name" value="Sulfotransfer_3"/>
    <property type="match status" value="1"/>
</dbReference>
<feature type="repeat" description="TPR" evidence="2">
    <location>
        <begin position="205"/>
        <end position="238"/>
    </location>
</feature>
<sequence>MPANLSAIVQKINAKQFGSAVKLALREQKKAPKDPEIARLAGIALAGFGKHVEAARQLTKAINLGAKDTATRQNLVKSLLASQSTQKACEIAQKWTATNSSDPDLWFLQATCHLQADQITEAVFASGEALKLRPQMAKARMLRGFALSELGSAEAALEDFLAVRQSDPKNPEIALNISALQERLHRQNDATATLEKAIKDQPNNAELRFALGMLHTESGDFPHAKEQFNTALRLYPGYFEAFHQLVEIREKGDEPRLIAHATSQLEDVSITEDARTTLEIGKAVLALSLGDKKTAGHFFQCSNARRAKTHPYNPKVAEAKYDNTIAMYPDAKHLGIYGDIARPKPIFVVGLPRSGTTLTELVLTAHSAVFGLGEFDAVEQDAEDMLAGNLRDPFEASERYRSLMPEMPEAIELVVDKTPHNFQHIGVLKRCFPEARFIHLTRDPRDIAYSMWQRHFLGTSTFYTSRLDWIAHAVNLHQRYMAHWKQVYAQDIMTLPYEELVQDVETASKRMAAFCDLHWQAAMAHPEQNRARVSTASVAQVRQGVHQKATGKWRELPEVIDTFVAHLDPALWPEIDLS</sequence>
<dbReference type="InterPro" id="IPR011990">
    <property type="entry name" value="TPR-like_helical_dom_sf"/>
</dbReference>
<dbReference type="InterPro" id="IPR027417">
    <property type="entry name" value="P-loop_NTPase"/>
</dbReference>
<dbReference type="PROSITE" id="PS50005">
    <property type="entry name" value="TPR"/>
    <property type="match status" value="1"/>
</dbReference>
<dbReference type="RefSeq" id="WP_093325229.1">
    <property type="nucleotide sequence ID" value="NZ_FOSZ01000007.1"/>
</dbReference>
<evidence type="ECO:0000313" key="3">
    <source>
        <dbReference type="EMBL" id="SFL24763.1"/>
    </source>
</evidence>
<dbReference type="GO" id="GO:0008476">
    <property type="term" value="F:protein-tyrosine sulfotransferase activity"/>
    <property type="evidence" value="ECO:0007669"/>
    <property type="project" value="InterPro"/>
</dbReference>
<evidence type="ECO:0000256" key="1">
    <source>
        <dbReference type="ARBA" id="ARBA00022679"/>
    </source>
</evidence>
<name>A0A1I4G514_9RHOB</name>
<dbReference type="SUPFAM" id="SSF52540">
    <property type="entry name" value="P-loop containing nucleoside triphosphate hydrolases"/>
    <property type="match status" value="1"/>
</dbReference>
<dbReference type="Gene3D" id="3.40.50.300">
    <property type="entry name" value="P-loop containing nucleotide triphosphate hydrolases"/>
    <property type="match status" value="1"/>
</dbReference>
<dbReference type="SUPFAM" id="SSF48452">
    <property type="entry name" value="TPR-like"/>
    <property type="match status" value="2"/>
</dbReference>
<dbReference type="InterPro" id="IPR019734">
    <property type="entry name" value="TPR_rpt"/>
</dbReference>
<dbReference type="Gene3D" id="1.25.40.10">
    <property type="entry name" value="Tetratricopeptide repeat domain"/>
    <property type="match status" value="1"/>
</dbReference>
<reference evidence="4" key="1">
    <citation type="submission" date="2016-10" db="EMBL/GenBank/DDBJ databases">
        <authorList>
            <person name="Varghese N."/>
            <person name="Submissions S."/>
        </authorList>
    </citation>
    <scope>NUCLEOTIDE SEQUENCE [LARGE SCALE GENOMIC DNA]</scope>
    <source>
        <strain evidence="4">DSM 28453</strain>
    </source>
</reference>
<keyword evidence="1" id="KW-0808">Transferase</keyword>
<dbReference type="STRING" id="1280847.SAMN04488036_107161"/>
<evidence type="ECO:0000256" key="2">
    <source>
        <dbReference type="PROSITE-ProRule" id="PRU00339"/>
    </source>
</evidence>
<keyword evidence="4" id="KW-1185">Reference proteome</keyword>
<dbReference type="SMART" id="SM00028">
    <property type="entry name" value="TPR"/>
    <property type="match status" value="5"/>
</dbReference>
<dbReference type="OrthoDB" id="9800698at2"/>
<dbReference type="Pfam" id="PF14559">
    <property type="entry name" value="TPR_19"/>
    <property type="match status" value="1"/>
</dbReference>
<dbReference type="Proteomes" id="UP000198851">
    <property type="component" value="Unassembled WGS sequence"/>
</dbReference>
<keyword evidence="2" id="KW-0802">TPR repeat</keyword>
<evidence type="ECO:0000313" key="4">
    <source>
        <dbReference type="Proteomes" id="UP000198851"/>
    </source>
</evidence>
<gene>
    <name evidence="3" type="ORF">SAMN04488036_107161</name>
</gene>
<dbReference type="PANTHER" id="PTHR12788:SF10">
    <property type="entry name" value="PROTEIN-TYROSINE SULFOTRANSFERASE"/>
    <property type="match status" value="1"/>
</dbReference>
<dbReference type="InterPro" id="IPR026634">
    <property type="entry name" value="TPST-like"/>
</dbReference>
<organism evidence="3 4">
    <name type="scientific">Shimia haliotis</name>
    <dbReference type="NCBI Taxonomy" id="1280847"/>
    <lineage>
        <taxon>Bacteria</taxon>
        <taxon>Pseudomonadati</taxon>
        <taxon>Pseudomonadota</taxon>
        <taxon>Alphaproteobacteria</taxon>
        <taxon>Rhodobacterales</taxon>
        <taxon>Roseobacteraceae</taxon>
    </lineage>
</organism>
<protein>
    <submittedName>
        <fullName evidence="3">Flp pilus assembly protein TadD, contains TPR repeats</fullName>
    </submittedName>
</protein>
<dbReference type="EMBL" id="FOSZ01000007">
    <property type="protein sequence ID" value="SFL24763.1"/>
    <property type="molecule type" value="Genomic_DNA"/>
</dbReference>
<dbReference type="Pfam" id="PF13432">
    <property type="entry name" value="TPR_16"/>
    <property type="match status" value="1"/>
</dbReference>
<dbReference type="PANTHER" id="PTHR12788">
    <property type="entry name" value="PROTEIN-TYROSINE SULFOTRANSFERASE 2"/>
    <property type="match status" value="1"/>
</dbReference>
<dbReference type="AlphaFoldDB" id="A0A1I4G514"/>
<proteinExistence type="predicted"/>